<sequence>MGIVTLLIWMLILPWFVAGQYSDMRRELDAQLINFAQNFAESKLLADWPEASPFCDDIESALADESRINYGERYILIRDLRCNPEVVYNSFPADFSAVPASSGYSDLSYQGQTFRVLVYQAGALHIEQAAGSRLLPFVWSMLKTALLSFVLIGLLMAAIVCLVRKIIQPVKKSADPMPLSPESGSSLDQDVALLSELTGEFSFAGEPMQSVRQLNTQLQTALKAEHITLEINDLSEALAQQTIAVPERVMLRSLLACARLLHAQQSLQLELFTTKRGIGWRMRCDDSIPSANSSALVMDLAILEAATQRFVGSYHVHNQTSGTLQAELIFPLVSDAMLSAVTDNRPTGPVDLD</sequence>
<gene>
    <name evidence="2" type="ORF">MPL1_05087</name>
</gene>
<proteinExistence type="predicted"/>
<comment type="caution">
    <text evidence="2">The sequence shown here is derived from an EMBL/GenBank/DDBJ whole genome shotgun (WGS) entry which is preliminary data.</text>
</comment>
<keyword evidence="3" id="KW-1185">Reference proteome</keyword>
<keyword evidence="1" id="KW-0472">Membrane</keyword>
<evidence type="ECO:0000256" key="1">
    <source>
        <dbReference type="SAM" id="Phobius"/>
    </source>
</evidence>
<evidence type="ECO:0000313" key="3">
    <source>
        <dbReference type="Proteomes" id="UP000012019"/>
    </source>
</evidence>
<dbReference type="PATRIC" id="fig|1286106.3.peg.1021"/>
<accession>M7NX91</accession>
<evidence type="ECO:0000313" key="2">
    <source>
        <dbReference type="EMBL" id="EMR13398.1"/>
    </source>
</evidence>
<keyword evidence="1" id="KW-1133">Transmembrane helix</keyword>
<dbReference type="AlphaFoldDB" id="M7NX91"/>
<protein>
    <submittedName>
        <fullName evidence="2">Uncharacterized protein</fullName>
    </submittedName>
</protein>
<dbReference type="STRING" id="1286106.MPL1_05087"/>
<reference evidence="2 3" key="1">
    <citation type="journal article" date="2013" name="Genome Announc.">
        <title>Draft Genome Sequence of Methylophaga lonarensis MPLT, a Haloalkaliphilic (Non-Methane-Utilizing) Methylotroph.</title>
        <authorList>
            <person name="Shetty S.A."/>
            <person name="Marathe N.P."/>
            <person name="Munot H."/>
            <person name="Antony C.P."/>
            <person name="Dhotre D.P."/>
            <person name="Murrell J.C."/>
            <person name="Shouche Y.S."/>
        </authorList>
    </citation>
    <scope>NUCLEOTIDE SEQUENCE [LARGE SCALE GENOMIC DNA]</scope>
    <source>
        <strain evidence="2 3">MPL</strain>
    </source>
</reference>
<dbReference type="Proteomes" id="UP000012019">
    <property type="component" value="Unassembled WGS sequence"/>
</dbReference>
<name>M7NX91_9GAMM</name>
<feature type="transmembrane region" description="Helical" evidence="1">
    <location>
        <begin position="145"/>
        <end position="163"/>
    </location>
</feature>
<dbReference type="EMBL" id="APHR01000024">
    <property type="protein sequence ID" value="EMR13398.1"/>
    <property type="molecule type" value="Genomic_DNA"/>
</dbReference>
<organism evidence="2 3">
    <name type="scientific">Methylophaga lonarensis MPL</name>
    <dbReference type="NCBI Taxonomy" id="1286106"/>
    <lineage>
        <taxon>Bacteria</taxon>
        <taxon>Pseudomonadati</taxon>
        <taxon>Pseudomonadota</taxon>
        <taxon>Gammaproteobacteria</taxon>
        <taxon>Thiotrichales</taxon>
        <taxon>Piscirickettsiaceae</taxon>
        <taxon>Methylophaga</taxon>
    </lineage>
</organism>
<keyword evidence="1" id="KW-0812">Transmembrane</keyword>